<gene>
    <name evidence="2" type="ORF">LACBIDRAFT_332881</name>
</gene>
<dbReference type="GeneID" id="6083150"/>
<organism evidence="3">
    <name type="scientific">Laccaria bicolor (strain S238N-H82 / ATCC MYA-4686)</name>
    <name type="common">Bicoloured deceiver</name>
    <name type="synonym">Laccaria laccata var. bicolor</name>
    <dbReference type="NCBI Taxonomy" id="486041"/>
    <lineage>
        <taxon>Eukaryota</taxon>
        <taxon>Fungi</taxon>
        <taxon>Dikarya</taxon>
        <taxon>Basidiomycota</taxon>
        <taxon>Agaricomycotina</taxon>
        <taxon>Agaricomycetes</taxon>
        <taxon>Agaricomycetidae</taxon>
        <taxon>Agaricales</taxon>
        <taxon>Agaricineae</taxon>
        <taxon>Hydnangiaceae</taxon>
        <taxon>Laccaria</taxon>
    </lineage>
</organism>
<dbReference type="KEGG" id="lbc:LACBIDRAFT_332881"/>
<evidence type="ECO:0000313" key="3">
    <source>
        <dbReference type="Proteomes" id="UP000001194"/>
    </source>
</evidence>
<dbReference type="HOGENOM" id="CLU_763058_0_0_1"/>
<dbReference type="Proteomes" id="UP000001194">
    <property type="component" value="Unassembled WGS sequence"/>
</dbReference>
<feature type="region of interest" description="Disordered" evidence="1">
    <location>
        <begin position="340"/>
        <end position="363"/>
    </location>
</feature>
<sequence>MDYMGDGKDLGKKGKKARVERALEAAGTSVAPPKHTGKLSTSCSYPFEQLFSYQSNIDLSNLAPPETEVPANGSSYTTGGDSIYDAPQEVRPLSNGRINITIVHQPPSDVVINNATLHLNVKSPCFETLGPLLKQVAKSYKYTKFNKASSQIAIILHIFFWLSSANKALLLEYLGIDGDLASLDKAGLQSAYQKLKAIINATPTVMGLSKDAEWKSQFDDGAAWVPNIVNLTEDTNQSGINVQSTANVTIKLEFAGCYNALVRVMLGSQIAEDQIPNNMMLQMQNHEKPPITSVQVCEQLNAWLGGYQSILKCMTLGNFNWFLHTMLFYHTKYVLHKQEMKKSDEDEEENLGLDEEAQDDEDN</sequence>
<dbReference type="EMBL" id="DS547135">
    <property type="protein sequence ID" value="EDR01844.1"/>
    <property type="molecule type" value="Genomic_DNA"/>
</dbReference>
<dbReference type="OrthoDB" id="3070904at2759"/>
<feature type="region of interest" description="Disordered" evidence="1">
    <location>
        <begin position="1"/>
        <end position="37"/>
    </location>
</feature>
<feature type="compositionally biased region" description="Acidic residues" evidence="1">
    <location>
        <begin position="345"/>
        <end position="363"/>
    </location>
</feature>
<feature type="compositionally biased region" description="Basic and acidic residues" evidence="1">
    <location>
        <begin position="1"/>
        <end position="23"/>
    </location>
</feature>
<reference evidence="2 3" key="1">
    <citation type="journal article" date="2008" name="Nature">
        <title>The genome of Laccaria bicolor provides insights into mycorrhizal symbiosis.</title>
        <authorList>
            <person name="Martin F."/>
            <person name="Aerts A."/>
            <person name="Ahren D."/>
            <person name="Brun A."/>
            <person name="Danchin E.G.J."/>
            <person name="Duchaussoy F."/>
            <person name="Gibon J."/>
            <person name="Kohler A."/>
            <person name="Lindquist E."/>
            <person name="Pereda V."/>
            <person name="Salamov A."/>
            <person name="Shapiro H.J."/>
            <person name="Wuyts J."/>
            <person name="Blaudez D."/>
            <person name="Buee M."/>
            <person name="Brokstein P."/>
            <person name="Canbaeck B."/>
            <person name="Cohen D."/>
            <person name="Courty P.E."/>
            <person name="Coutinho P.M."/>
            <person name="Delaruelle C."/>
            <person name="Detter J.C."/>
            <person name="Deveau A."/>
            <person name="DiFazio S."/>
            <person name="Duplessis S."/>
            <person name="Fraissinet-Tachet L."/>
            <person name="Lucic E."/>
            <person name="Frey-Klett P."/>
            <person name="Fourrey C."/>
            <person name="Feussner I."/>
            <person name="Gay G."/>
            <person name="Grimwood J."/>
            <person name="Hoegger P.J."/>
            <person name="Jain P."/>
            <person name="Kilaru S."/>
            <person name="Labbe J."/>
            <person name="Lin Y.C."/>
            <person name="Legue V."/>
            <person name="Le Tacon F."/>
            <person name="Marmeisse R."/>
            <person name="Melayah D."/>
            <person name="Montanini B."/>
            <person name="Muratet M."/>
            <person name="Nehls U."/>
            <person name="Niculita-Hirzel H."/>
            <person name="Oudot-Le Secq M.P."/>
            <person name="Peter M."/>
            <person name="Quesneville H."/>
            <person name="Rajashekar B."/>
            <person name="Reich M."/>
            <person name="Rouhier N."/>
            <person name="Schmutz J."/>
            <person name="Yin T."/>
            <person name="Chalot M."/>
            <person name="Henrissat B."/>
            <person name="Kuees U."/>
            <person name="Lucas S."/>
            <person name="Van de Peer Y."/>
            <person name="Podila G.K."/>
            <person name="Polle A."/>
            <person name="Pukkila P.J."/>
            <person name="Richardson P.M."/>
            <person name="Rouze P."/>
            <person name="Sanders I.R."/>
            <person name="Stajich J.E."/>
            <person name="Tunlid A."/>
            <person name="Tuskan G."/>
            <person name="Grigoriev I.V."/>
        </authorList>
    </citation>
    <scope>NUCLEOTIDE SEQUENCE [LARGE SCALE GENOMIC DNA]</scope>
    <source>
        <strain evidence="3">S238N-H82 / ATCC MYA-4686</strain>
    </source>
</reference>
<accession>B0DU52</accession>
<protein>
    <submittedName>
        <fullName evidence="2">Predicted protein</fullName>
    </submittedName>
</protein>
<name>B0DU52_LACBS</name>
<dbReference type="AlphaFoldDB" id="B0DU52"/>
<evidence type="ECO:0000256" key="1">
    <source>
        <dbReference type="SAM" id="MobiDB-lite"/>
    </source>
</evidence>
<proteinExistence type="predicted"/>
<dbReference type="InParanoid" id="B0DU52"/>
<evidence type="ECO:0000313" key="2">
    <source>
        <dbReference type="EMBL" id="EDR01844.1"/>
    </source>
</evidence>
<dbReference type="RefSeq" id="XP_001887454.1">
    <property type="nucleotide sequence ID" value="XM_001887419.1"/>
</dbReference>
<keyword evidence="3" id="KW-1185">Reference proteome</keyword>